<name>A0AAP6ZWX1_PAEAL</name>
<dbReference type="EMBL" id="JABFOR010000005">
    <property type="protein sequence ID" value="NOJ70154.1"/>
    <property type="molecule type" value="Genomic_DNA"/>
</dbReference>
<evidence type="ECO:0000313" key="2">
    <source>
        <dbReference type="EMBL" id="NOJ70154.1"/>
    </source>
</evidence>
<gene>
    <name evidence="2" type="ORF">HMI46_06265</name>
</gene>
<keyword evidence="1" id="KW-1133">Transmembrane helix</keyword>
<accession>A0AAP6ZWX1</accession>
<dbReference type="RefSeq" id="WP_171415569.1">
    <property type="nucleotide sequence ID" value="NZ_JABFOR010000005.1"/>
</dbReference>
<dbReference type="Proteomes" id="UP000552038">
    <property type="component" value="Unassembled WGS sequence"/>
</dbReference>
<organism evidence="2 3">
    <name type="scientific">Paenibacillus alvei</name>
    <name type="common">Bacillus alvei</name>
    <dbReference type="NCBI Taxonomy" id="44250"/>
    <lineage>
        <taxon>Bacteria</taxon>
        <taxon>Bacillati</taxon>
        <taxon>Bacillota</taxon>
        <taxon>Bacilli</taxon>
        <taxon>Bacillales</taxon>
        <taxon>Paenibacillaceae</taxon>
        <taxon>Paenibacillus</taxon>
    </lineage>
</organism>
<reference evidence="2 3" key="1">
    <citation type="submission" date="2020-05" db="EMBL/GenBank/DDBJ databases">
        <title>Whole genome sequencing and identification of novel metabolites from Paenibacillus alvei strain JR949.</title>
        <authorList>
            <person name="Rajendhran J."/>
            <person name="Sree Pranav P."/>
            <person name="Mahalakshmi B."/>
            <person name="Karthikeyan R."/>
        </authorList>
    </citation>
    <scope>NUCLEOTIDE SEQUENCE [LARGE SCALE GENOMIC DNA]</scope>
    <source>
        <strain evidence="2 3">JR949</strain>
    </source>
</reference>
<feature type="transmembrane region" description="Helical" evidence="1">
    <location>
        <begin position="40"/>
        <end position="61"/>
    </location>
</feature>
<proteinExistence type="predicted"/>
<comment type="caution">
    <text evidence="2">The sequence shown here is derived from an EMBL/GenBank/DDBJ whole genome shotgun (WGS) entry which is preliminary data.</text>
</comment>
<dbReference type="AlphaFoldDB" id="A0AAP6ZWX1"/>
<keyword evidence="1" id="KW-0472">Membrane</keyword>
<evidence type="ECO:0000256" key="1">
    <source>
        <dbReference type="SAM" id="Phobius"/>
    </source>
</evidence>
<evidence type="ECO:0000313" key="3">
    <source>
        <dbReference type="Proteomes" id="UP000552038"/>
    </source>
</evidence>
<protein>
    <submittedName>
        <fullName evidence="2">6-phosphogluconate dehydrogenase</fullName>
    </submittedName>
</protein>
<sequence>MNYRVKYPTRTKAVLGASLLFSFGMLQVTAMTGRTFPLLFMMQMAVLAIVLVSLAVEVYAVRSRRTVEISSTSDTITVNGRMIHCSEIQAIKLKGINCPAIGIQLKSKHIIPMNCCFAFAQEAQSGIEELMKWAKRNEVPVNHTYFMTWF</sequence>
<keyword evidence="1" id="KW-0812">Transmembrane</keyword>